<sequence length="153" mass="16083">MTPQGTEQDSIAAGAILRTAKPSKSTSSLTRTAKCKRQVASCDSGCTMECADLGEQPFVSGCDILTSALESLSPESFLAPAGTITTFTDAEEGTCEYSYVNLDIVEYSVCFLDLGFNGIVVGDDCFADFPGPTATYGGFCVSPGVPDDDWILE</sequence>
<reference evidence="1 2" key="1">
    <citation type="submission" date="2016-07" db="EMBL/GenBank/DDBJ databases">
        <title>Draft genome of the white-rot fungus Obba rivulosa 3A-2.</title>
        <authorList>
            <consortium name="DOE Joint Genome Institute"/>
            <person name="Miettinen O."/>
            <person name="Riley R."/>
            <person name="Acob R."/>
            <person name="Barry K."/>
            <person name="Cullen D."/>
            <person name="De Vries R."/>
            <person name="Hainaut M."/>
            <person name="Hatakka A."/>
            <person name="Henrissat B."/>
            <person name="Hilden K."/>
            <person name="Kuo R."/>
            <person name="Labutti K."/>
            <person name="Lipzen A."/>
            <person name="Makela M.R."/>
            <person name="Sandor L."/>
            <person name="Spatafora J.W."/>
            <person name="Grigoriev I.V."/>
            <person name="Hibbett D.S."/>
        </authorList>
    </citation>
    <scope>NUCLEOTIDE SEQUENCE [LARGE SCALE GENOMIC DNA]</scope>
    <source>
        <strain evidence="1 2">3A-2</strain>
    </source>
</reference>
<keyword evidence="2" id="KW-1185">Reference proteome</keyword>
<evidence type="ECO:0000313" key="1">
    <source>
        <dbReference type="EMBL" id="OCH93784.1"/>
    </source>
</evidence>
<organism evidence="1 2">
    <name type="scientific">Obba rivulosa</name>
    <dbReference type="NCBI Taxonomy" id="1052685"/>
    <lineage>
        <taxon>Eukaryota</taxon>
        <taxon>Fungi</taxon>
        <taxon>Dikarya</taxon>
        <taxon>Basidiomycota</taxon>
        <taxon>Agaricomycotina</taxon>
        <taxon>Agaricomycetes</taxon>
        <taxon>Polyporales</taxon>
        <taxon>Gelatoporiaceae</taxon>
        <taxon>Obba</taxon>
    </lineage>
</organism>
<name>A0A8E2DQ71_9APHY</name>
<evidence type="ECO:0000313" key="2">
    <source>
        <dbReference type="Proteomes" id="UP000250043"/>
    </source>
</evidence>
<protein>
    <submittedName>
        <fullName evidence="1">Uncharacterized protein</fullName>
    </submittedName>
</protein>
<dbReference type="Proteomes" id="UP000250043">
    <property type="component" value="Unassembled WGS sequence"/>
</dbReference>
<proteinExistence type="predicted"/>
<gene>
    <name evidence="1" type="ORF">OBBRIDRAFT_801693</name>
</gene>
<dbReference type="OrthoDB" id="2780763at2759"/>
<dbReference type="EMBL" id="KV722351">
    <property type="protein sequence ID" value="OCH93784.1"/>
    <property type="molecule type" value="Genomic_DNA"/>
</dbReference>
<accession>A0A8E2DQ71</accession>
<dbReference type="AlphaFoldDB" id="A0A8E2DQ71"/>